<reference evidence="6" key="1">
    <citation type="journal article" date="2021" name="Mol. Ecol. Resour.">
        <title>Apolygus lucorum genome provides insights into omnivorousness and mesophyll feeding.</title>
        <authorList>
            <person name="Liu Y."/>
            <person name="Liu H."/>
            <person name="Wang H."/>
            <person name="Huang T."/>
            <person name="Liu B."/>
            <person name="Yang B."/>
            <person name="Yin L."/>
            <person name="Li B."/>
            <person name="Zhang Y."/>
            <person name="Zhang S."/>
            <person name="Jiang F."/>
            <person name="Zhang X."/>
            <person name="Ren Y."/>
            <person name="Wang B."/>
            <person name="Wang S."/>
            <person name="Lu Y."/>
            <person name="Wu K."/>
            <person name="Fan W."/>
            <person name="Wang G."/>
        </authorList>
    </citation>
    <scope>NUCLEOTIDE SEQUENCE</scope>
    <source>
        <strain evidence="6">12Hb</strain>
    </source>
</reference>
<evidence type="ECO:0000256" key="3">
    <source>
        <dbReference type="ARBA" id="ARBA00023157"/>
    </source>
</evidence>
<evidence type="ECO:0000313" key="7">
    <source>
        <dbReference type="Proteomes" id="UP000466442"/>
    </source>
</evidence>
<dbReference type="Pfam" id="PF03024">
    <property type="entry name" value="Folate_rec"/>
    <property type="match status" value="1"/>
</dbReference>
<dbReference type="EMBL" id="WIXP02000002">
    <property type="protein sequence ID" value="KAF6214771.1"/>
    <property type="molecule type" value="Genomic_DNA"/>
</dbReference>
<keyword evidence="4" id="KW-1133">Transmembrane helix</keyword>
<dbReference type="PANTHER" id="PTHR10517">
    <property type="entry name" value="FOLATE RECEPTOR"/>
    <property type="match status" value="1"/>
</dbReference>
<protein>
    <recommendedName>
        <fullName evidence="5">Folate receptor-like domain-containing protein</fullName>
    </recommendedName>
</protein>
<dbReference type="AlphaFoldDB" id="A0A8S9Y2H1"/>
<name>A0A8S9Y2H1_APOLU</name>
<dbReference type="GO" id="GO:0038023">
    <property type="term" value="F:signaling receptor activity"/>
    <property type="evidence" value="ECO:0007669"/>
    <property type="project" value="TreeGrafter"/>
</dbReference>
<proteinExistence type="inferred from homology"/>
<keyword evidence="4" id="KW-0812">Transmembrane</keyword>
<keyword evidence="7" id="KW-1185">Reference proteome</keyword>
<evidence type="ECO:0000256" key="2">
    <source>
        <dbReference type="ARBA" id="ARBA00022729"/>
    </source>
</evidence>
<gene>
    <name evidence="6" type="ORF">GE061_009514</name>
</gene>
<dbReference type="GO" id="GO:0009897">
    <property type="term" value="C:external side of plasma membrane"/>
    <property type="evidence" value="ECO:0007669"/>
    <property type="project" value="TreeGrafter"/>
</dbReference>
<dbReference type="InterPro" id="IPR018143">
    <property type="entry name" value="Folate_rcpt-like"/>
</dbReference>
<keyword evidence="2" id="KW-0732">Signal</keyword>
<organism evidence="6 7">
    <name type="scientific">Apolygus lucorum</name>
    <name type="common">Small green plant bug</name>
    <name type="synonym">Lygocoris lucorum</name>
    <dbReference type="NCBI Taxonomy" id="248454"/>
    <lineage>
        <taxon>Eukaryota</taxon>
        <taxon>Metazoa</taxon>
        <taxon>Ecdysozoa</taxon>
        <taxon>Arthropoda</taxon>
        <taxon>Hexapoda</taxon>
        <taxon>Insecta</taxon>
        <taxon>Pterygota</taxon>
        <taxon>Neoptera</taxon>
        <taxon>Paraneoptera</taxon>
        <taxon>Hemiptera</taxon>
        <taxon>Heteroptera</taxon>
        <taxon>Panheteroptera</taxon>
        <taxon>Cimicomorpha</taxon>
        <taxon>Miridae</taxon>
        <taxon>Mirini</taxon>
        <taxon>Apolygus</taxon>
    </lineage>
</organism>
<evidence type="ECO:0000256" key="1">
    <source>
        <dbReference type="ARBA" id="ARBA00007932"/>
    </source>
</evidence>
<keyword evidence="4" id="KW-0472">Membrane</keyword>
<evidence type="ECO:0000256" key="4">
    <source>
        <dbReference type="SAM" id="Phobius"/>
    </source>
</evidence>
<comment type="caution">
    <text evidence="6">The sequence shown here is derived from an EMBL/GenBank/DDBJ whole genome shotgun (WGS) entry which is preliminary data.</text>
</comment>
<sequence length="285" mass="31547">MALATGTKPHPIRAENPSVIREGAASSFVGFIAGVKMNFSTTTLFFMGLIGSFGLKAAQDCPPIEGSHRLSAPRKMMNYGTVCSKLFGNNSCCSDETADHIQAGENRFNNFVGRVIVNLSYSQTNECENLFERLACLIECSPNFKNISLPKEIPLCKNTCELLYSACSPVTTCSGDWGAAMENETFDCTDYVHVSLTKQENLHSKVKSPEDFCMTLRGSRFFNVTDFNVDCYDLKTGKFIKLSDPGTSYHVFSYIGMTVIIIVICLASLYAVRYAMKRNRLIRGL</sequence>
<feature type="domain" description="Folate receptor-like" evidence="5">
    <location>
        <begin position="67"/>
        <end position="222"/>
    </location>
</feature>
<comment type="similarity">
    <text evidence="1">Belongs to the folate receptor family.</text>
</comment>
<evidence type="ECO:0000313" key="6">
    <source>
        <dbReference type="EMBL" id="KAF6214771.1"/>
    </source>
</evidence>
<evidence type="ECO:0000259" key="5">
    <source>
        <dbReference type="Pfam" id="PF03024"/>
    </source>
</evidence>
<dbReference type="Proteomes" id="UP000466442">
    <property type="component" value="Unassembled WGS sequence"/>
</dbReference>
<keyword evidence="3" id="KW-1015">Disulfide bond</keyword>
<accession>A0A8S9Y2H1</accession>
<dbReference type="InterPro" id="IPR004269">
    <property type="entry name" value="Folate_rcpt"/>
</dbReference>
<feature type="transmembrane region" description="Helical" evidence="4">
    <location>
        <begin position="251"/>
        <end position="272"/>
    </location>
</feature>